<evidence type="ECO:0000256" key="1">
    <source>
        <dbReference type="SAM" id="MobiDB-lite"/>
    </source>
</evidence>
<keyword evidence="4" id="KW-1185">Reference proteome</keyword>
<dbReference type="CDD" id="cd00371">
    <property type="entry name" value="HMA"/>
    <property type="match status" value="1"/>
</dbReference>
<gene>
    <name evidence="3" type="ORF">VFH_V139160</name>
</gene>
<evidence type="ECO:0000313" key="4">
    <source>
        <dbReference type="Proteomes" id="UP001157006"/>
    </source>
</evidence>
<dbReference type="InterPro" id="IPR036163">
    <property type="entry name" value="HMA_dom_sf"/>
</dbReference>
<dbReference type="Pfam" id="PF00403">
    <property type="entry name" value="HMA"/>
    <property type="match status" value="2"/>
</dbReference>
<sequence>MAQKDEVEKKNDVVLKLDLHCEGCVKKIKRALLRFDGVEDVKADTDGNKLTVIGKVDPNKVRDKLAEKIKKNVELVSSPPKKATASAVDKPPPAKNKHDEEEEKKPDEKKAEEKPPKQSVENTVVLKIRLHCDACIKKIEKIILKIKGVESVNIDGGKDLVTIKGTTDAKEIVAYLTEKLKRDVEVIQPKKEEDNKKNKEKKEEGGGGEKKEGGKAKVEVNKMEHYGYGQQPPMYWYDGFEPGQSSSNRVEVQPGGYSYSNQQGQNYNYANQEGYNYNYMNMNQNHQQQGYDYSYGNQGYMVEPQQPPFYLHPNHPPPQMFSDENPNACSMM</sequence>
<dbReference type="PROSITE" id="PS50846">
    <property type="entry name" value="HMA_2"/>
    <property type="match status" value="2"/>
</dbReference>
<organism evidence="3 4">
    <name type="scientific">Vicia faba</name>
    <name type="common">Broad bean</name>
    <name type="synonym">Faba vulgaris</name>
    <dbReference type="NCBI Taxonomy" id="3906"/>
    <lineage>
        <taxon>Eukaryota</taxon>
        <taxon>Viridiplantae</taxon>
        <taxon>Streptophyta</taxon>
        <taxon>Embryophyta</taxon>
        <taxon>Tracheophyta</taxon>
        <taxon>Spermatophyta</taxon>
        <taxon>Magnoliopsida</taxon>
        <taxon>eudicotyledons</taxon>
        <taxon>Gunneridae</taxon>
        <taxon>Pentapetalae</taxon>
        <taxon>rosids</taxon>
        <taxon>fabids</taxon>
        <taxon>Fabales</taxon>
        <taxon>Fabaceae</taxon>
        <taxon>Papilionoideae</taxon>
        <taxon>50 kb inversion clade</taxon>
        <taxon>NPAAA clade</taxon>
        <taxon>Hologalegina</taxon>
        <taxon>IRL clade</taxon>
        <taxon>Fabeae</taxon>
        <taxon>Vicia</taxon>
    </lineage>
</organism>
<name>A0AAV1AXP2_VICFA</name>
<dbReference type="SUPFAM" id="SSF55008">
    <property type="entry name" value="HMA, heavy metal-associated domain"/>
    <property type="match status" value="2"/>
</dbReference>
<feature type="compositionally biased region" description="Basic and acidic residues" evidence="1">
    <location>
        <begin position="96"/>
        <end position="116"/>
    </location>
</feature>
<dbReference type="InterPro" id="IPR006121">
    <property type="entry name" value="HMA_dom"/>
</dbReference>
<reference evidence="3 4" key="1">
    <citation type="submission" date="2023-01" db="EMBL/GenBank/DDBJ databases">
        <authorList>
            <person name="Kreplak J."/>
        </authorList>
    </citation>
    <scope>NUCLEOTIDE SEQUENCE [LARGE SCALE GENOMIC DNA]</scope>
</reference>
<accession>A0AAV1AXP2</accession>
<dbReference type="AlphaFoldDB" id="A0AAV1AXP2"/>
<feature type="domain" description="HMA" evidence="2">
    <location>
        <begin position="10"/>
        <end position="77"/>
    </location>
</feature>
<feature type="region of interest" description="Disordered" evidence="1">
    <location>
        <begin position="72"/>
        <end position="119"/>
    </location>
</feature>
<dbReference type="GO" id="GO:0046872">
    <property type="term" value="F:metal ion binding"/>
    <property type="evidence" value="ECO:0007669"/>
    <property type="project" value="InterPro"/>
</dbReference>
<dbReference type="PANTHER" id="PTHR46413">
    <property type="entry name" value="HEAVY METAL-ASSOCIATED ISOPRENYLATED PLANT PROTEIN 6"/>
    <property type="match status" value="1"/>
</dbReference>
<dbReference type="EMBL" id="OX451740">
    <property type="protein sequence ID" value="CAI8614633.1"/>
    <property type="molecule type" value="Genomic_DNA"/>
</dbReference>
<dbReference type="Proteomes" id="UP001157006">
    <property type="component" value="Chromosome 5"/>
</dbReference>
<evidence type="ECO:0000259" key="2">
    <source>
        <dbReference type="PROSITE" id="PS50846"/>
    </source>
</evidence>
<feature type="region of interest" description="Disordered" evidence="1">
    <location>
        <begin position="191"/>
        <end position="215"/>
    </location>
</feature>
<protein>
    <recommendedName>
        <fullName evidence="2">HMA domain-containing protein</fullName>
    </recommendedName>
</protein>
<feature type="domain" description="HMA" evidence="2">
    <location>
        <begin position="121"/>
        <end position="185"/>
    </location>
</feature>
<proteinExistence type="predicted"/>
<dbReference type="Gene3D" id="3.30.70.100">
    <property type="match status" value="2"/>
</dbReference>
<dbReference type="InterPro" id="IPR044594">
    <property type="entry name" value="HIPP01/3/5/6"/>
</dbReference>
<evidence type="ECO:0000313" key="3">
    <source>
        <dbReference type="EMBL" id="CAI8614633.1"/>
    </source>
</evidence>
<dbReference type="PANTHER" id="PTHR46413:SF1">
    <property type="entry name" value="HEAVY METAL-ASSOCIATED ISOPRENYLATED PLANT PROTEIN 6"/>
    <property type="match status" value="1"/>
</dbReference>